<sequence length="284" mass="29967">MRHSVDAVQSENNSDLSPQGFTLVELLVSIAIIGVLISLLLPAVQQGRAAARRSQCQGHLKQLALGLHNYHDAHRTLPPGAIVYGPAFPTTTGWGWGAMNLPYIEQSALHNSIDFEAHNAIGSNAGLLQARPAVHVCPQDSQPDLFDVEIPSEATIPVATGNYPGNEFLLGPLSHKRFMNITDGLSNTVLLGERRFIQGNGPLPSSSSSWSGLVTGHSNFSYVAVPYLAPGSGSTINRGGFSSLHAGGANLALADGSVRFFSESMDEGVQRDMATPAGGEAVSF</sequence>
<evidence type="ECO:0000259" key="2">
    <source>
        <dbReference type="Pfam" id="PF07596"/>
    </source>
</evidence>
<feature type="domain" description="DUF1559" evidence="2">
    <location>
        <begin position="45"/>
        <end position="267"/>
    </location>
</feature>
<dbReference type="InterPro" id="IPR011453">
    <property type="entry name" value="DUF1559"/>
</dbReference>
<dbReference type="Pfam" id="PF07596">
    <property type="entry name" value="SBP_bac_10"/>
    <property type="match status" value="1"/>
</dbReference>
<keyword evidence="4" id="KW-1185">Reference proteome</keyword>
<dbReference type="HOGENOM" id="CLU_041661_0_0_0"/>
<dbReference type="PANTHER" id="PTHR30093">
    <property type="entry name" value="GENERAL SECRETION PATHWAY PROTEIN G"/>
    <property type="match status" value="1"/>
</dbReference>
<dbReference type="InterPro" id="IPR012902">
    <property type="entry name" value="N_methyl_site"/>
</dbReference>
<evidence type="ECO:0000313" key="3">
    <source>
        <dbReference type="EMBL" id="ADY59027.1"/>
    </source>
</evidence>
<dbReference type="InterPro" id="IPR045584">
    <property type="entry name" value="Pilin-like"/>
</dbReference>
<dbReference type="KEGG" id="pbs:Plabr_1415"/>
<protein>
    <recommendedName>
        <fullName evidence="2">DUF1559 domain-containing protein</fullName>
    </recommendedName>
</protein>
<dbReference type="NCBIfam" id="TIGR02532">
    <property type="entry name" value="IV_pilin_GFxxxE"/>
    <property type="match status" value="1"/>
</dbReference>
<keyword evidence="1" id="KW-1133">Transmembrane helix</keyword>
<dbReference type="PANTHER" id="PTHR30093:SF2">
    <property type="entry name" value="TYPE II SECRETION SYSTEM PROTEIN H"/>
    <property type="match status" value="1"/>
</dbReference>
<dbReference type="AlphaFoldDB" id="F0SPR8"/>
<dbReference type="RefSeq" id="WP_013627756.1">
    <property type="nucleotide sequence ID" value="NC_015174.1"/>
</dbReference>
<gene>
    <name evidence="3" type="ordered locus">Plabr_1415</name>
</gene>
<keyword evidence="1" id="KW-0812">Transmembrane</keyword>
<reference evidence="4" key="1">
    <citation type="submission" date="2011-02" db="EMBL/GenBank/DDBJ databases">
        <title>The complete genome of Planctomyces brasiliensis DSM 5305.</title>
        <authorList>
            <person name="Lucas S."/>
            <person name="Copeland A."/>
            <person name="Lapidus A."/>
            <person name="Bruce D."/>
            <person name="Goodwin L."/>
            <person name="Pitluck S."/>
            <person name="Kyrpides N."/>
            <person name="Mavromatis K."/>
            <person name="Pagani I."/>
            <person name="Ivanova N."/>
            <person name="Ovchinnikova G."/>
            <person name="Lu M."/>
            <person name="Detter J.C."/>
            <person name="Han C."/>
            <person name="Land M."/>
            <person name="Hauser L."/>
            <person name="Markowitz V."/>
            <person name="Cheng J.-F."/>
            <person name="Hugenholtz P."/>
            <person name="Woyke T."/>
            <person name="Wu D."/>
            <person name="Tindall B."/>
            <person name="Pomrenke H.G."/>
            <person name="Brambilla E."/>
            <person name="Klenk H.-P."/>
            <person name="Eisen J.A."/>
        </authorList>
    </citation>
    <scope>NUCLEOTIDE SEQUENCE [LARGE SCALE GENOMIC DNA]</scope>
    <source>
        <strain evidence="4">ATCC 49424 / DSM 5305 / JCM 21570 / NBRC 103401 / IFAM 1448</strain>
    </source>
</reference>
<evidence type="ECO:0000256" key="1">
    <source>
        <dbReference type="SAM" id="Phobius"/>
    </source>
</evidence>
<dbReference type="Gene3D" id="3.30.700.10">
    <property type="entry name" value="Glycoprotein, Type 4 Pilin"/>
    <property type="match status" value="1"/>
</dbReference>
<dbReference type="Pfam" id="PF07963">
    <property type="entry name" value="N_methyl"/>
    <property type="match status" value="1"/>
</dbReference>
<dbReference type="eggNOG" id="COG4968">
    <property type="taxonomic scope" value="Bacteria"/>
</dbReference>
<name>F0SPR8_RUBBR</name>
<feature type="transmembrane region" description="Helical" evidence="1">
    <location>
        <begin position="20"/>
        <end position="44"/>
    </location>
</feature>
<dbReference type="Proteomes" id="UP000006860">
    <property type="component" value="Chromosome"/>
</dbReference>
<dbReference type="NCBIfam" id="TIGR04294">
    <property type="entry name" value="pre_pil_HX9DG"/>
    <property type="match status" value="1"/>
</dbReference>
<dbReference type="SUPFAM" id="SSF54523">
    <property type="entry name" value="Pili subunits"/>
    <property type="match status" value="1"/>
</dbReference>
<dbReference type="EMBL" id="CP002546">
    <property type="protein sequence ID" value="ADY59027.1"/>
    <property type="molecule type" value="Genomic_DNA"/>
</dbReference>
<dbReference type="PROSITE" id="PS00409">
    <property type="entry name" value="PROKAR_NTER_METHYL"/>
    <property type="match status" value="1"/>
</dbReference>
<proteinExistence type="predicted"/>
<organism evidence="3 4">
    <name type="scientific">Rubinisphaera brasiliensis (strain ATCC 49424 / DSM 5305 / JCM 21570 / IAM 15109 / NBRC 103401 / IFAM 1448)</name>
    <name type="common">Planctomyces brasiliensis</name>
    <dbReference type="NCBI Taxonomy" id="756272"/>
    <lineage>
        <taxon>Bacteria</taxon>
        <taxon>Pseudomonadati</taxon>
        <taxon>Planctomycetota</taxon>
        <taxon>Planctomycetia</taxon>
        <taxon>Planctomycetales</taxon>
        <taxon>Planctomycetaceae</taxon>
        <taxon>Rubinisphaera</taxon>
    </lineage>
</organism>
<accession>F0SPR8</accession>
<dbReference type="STRING" id="756272.Plabr_1415"/>
<dbReference type="OrthoDB" id="255848at2"/>
<evidence type="ECO:0000313" key="4">
    <source>
        <dbReference type="Proteomes" id="UP000006860"/>
    </source>
</evidence>
<dbReference type="InterPro" id="IPR027558">
    <property type="entry name" value="Pre_pil_HX9DG_C"/>
</dbReference>
<keyword evidence="1" id="KW-0472">Membrane</keyword>